<dbReference type="Proteomes" id="UP000295709">
    <property type="component" value="Unassembled WGS sequence"/>
</dbReference>
<sequence>MKTYLKICIIDEQDDGESISRLLKSEFTEFEFSLHSCNIEEASFYLDRNTPDILFLNLGLVDERAVKMFSKFRKNLSQIIFITDSEANAIKAIKRGITDYLIKPIKKLDFVIAVNKALESINKQKNFIYHSTFHSKINIPTLQGFRRISIHEIIRCEADSNYTFIYLLDKTKVIVSKTLHDFEMHLSEYNFFRIHHKHLINLDHLKEYIKGRGGQVIMADNSVLDVAARKKNDFLYHVENIE</sequence>
<evidence type="ECO:0000313" key="3">
    <source>
        <dbReference type="EMBL" id="TDX95049.1"/>
    </source>
</evidence>
<dbReference type="EMBL" id="RJTX01000001">
    <property type="protein sequence ID" value="ROI00015.1"/>
    <property type="molecule type" value="Genomic_DNA"/>
</dbReference>
<name>A0A3N0W4V7_9FLAO</name>
<dbReference type="Pfam" id="PF04397">
    <property type="entry name" value="LytTR"/>
    <property type="match status" value="1"/>
</dbReference>
<dbReference type="Proteomes" id="UP000269375">
    <property type="component" value="Unassembled WGS sequence"/>
</dbReference>
<proteinExistence type="predicted"/>
<dbReference type="EMBL" id="SOQW01000001">
    <property type="protein sequence ID" value="TDX95049.1"/>
    <property type="molecule type" value="Genomic_DNA"/>
</dbReference>
<dbReference type="PANTHER" id="PTHR37299">
    <property type="entry name" value="TRANSCRIPTIONAL REGULATOR-RELATED"/>
    <property type="match status" value="1"/>
</dbReference>
<organism evidence="2 4">
    <name type="scientific">Chryseobacterium daecheongense</name>
    <dbReference type="NCBI Taxonomy" id="192389"/>
    <lineage>
        <taxon>Bacteria</taxon>
        <taxon>Pseudomonadati</taxon>
        <taxon>Bacteroidota</taxon>
        <taxon>Flavobacteriia</taxon>
        <taxon>Flavobacteriales</taxon>
        <taxon>Weeksellaceae</taxon>
        <taxon>Chryseobacterium group</taxon>
        <taxon>Chryseobacterium</taxon>
    </lineage>
</organism>
<reference evidence="2 4" key="1">
    <citation type="submission" date="2018-11" db="EMBL/GenBank/DDBJ databases">
        <title>Proposal to divide the Flavobacteriaceae and reorganize its genera based on Amino Acid Identity values calculated from whole genome sequences.</title>
        <authorList>
            <person name="Nicholson A.C."/>
            <person name="Gulvik C.A."/>
            <person name="Whitney A.M."/>
            <person name="Humrighouse B.W."/>
            <person name="Bell M."/>
            <person name="Holmes B."/>
            <person name="Steigerwalt A."/>
            <person name="Villarma A."/>
            <person name="Sheth M."/>
            <person name="Batra D."/>
            <person name="Pryor J."/>
            <person name="Bernardet J.-F."/>
            <person name="Hugo C."/>
            <person name="Kampfer P."/>
            <person name="Newman J."/>
            <person name="Mcquiston J.R."/>
        </authorList>
    </citation>
    <scope>NUCLEOTIDE SEQUENCE [LARGE SCALE GENOMIC DNA]</scope>
    <source>
        <strain evidence="2 4">DSM 15235</strain>
    </source>
</reference>
<dbReference type="InterPro" id="IPR007492">
    <property type="entry name" value="LytTR_DNA-bd_dom"/>
</dbReference>
<dbReference type="GO" id="GO:0003677">
    <property type="term" value="F:DNA binding"/>
    <property type="evidence" value="ECO:0007669"/>
    <property type="project" value="InterPro"/>
</dbReference>
<dbReference type="PANTHER" id="PTHR37299:SF1">
    <property type="entry name" value="STAGE 0 SPORULATION PROTEIN A HOMOLOG"/>
    <property type="match status" value="1"/>
</dbReference>
<evidence type="ECO:0000313" key="5">
    <source>
        <dbReference type="Proteomes" id="UP000295709"/>
    </source>
</evidence>
<gene>
    <name evidence="3" type="ORF">BCF50_0822</name>
    <name evidence="2" type="ORF">EGI05_03760</name>
</gene>
<comment type="caution">
    <text evidence="2">The sequence shown here is derived from an EMBL/GenBank/DDBJ whole genome shotgun (WGS) entry which is preliminary data.</text>
</comment>
<dbReference type="InterPro" id="IPR046947">
    <property type="entry name" value="LytR-like"/>
</dbReference>
<protein>
    <submittedName>
        <fullName evidence="3">LytTR family two component transcriptional regulator</fullName>
    </submittedName>
    <submittedName>
        <fullName evidence="2">Response regulator</fullName>
    </submittedName>
</protein>
<dbReference type="Gene3D" id="2.40.50.1020">
    <property type="entry name" value="LytTr DNA-binding domain"/>
    <property type="match status" value="1"/>
</dbReference>
<evidence type="ECO:0000259" key="1">
    <source>
        <dbReference type="PROSITE" id="PS50930"/>
    </source>
</evidence>
<dbReference type="Gene3D" id="3.40.50.2300">
    <property type="match status" value="1"/>
</dbReference>
<dbReference type="OrthoDB" id="2168082at2"/>
<dbReference type="AlphaFoldDB" id="A0A3N0W4V7"/>
<dbReference type="SMART" id="SM00850">
    <property type="entry name" value="LytTR"/>
    <property type="match status" value="1"/>
</dbReference>
<dbReference type="PROSITE" id="PS50930">
    <property type="entry name" value="HTH_LYTTR"/>
    <property type="match status" value="1"/>
</dbReference>
<dbReference type="Pfam" id="PF00072">
    <property type="entry name" value="Response_reg"/>
    <property type="match status" value="1"/>
</dbReference>
<evidence type="ECO:0000313" key="2">
    <source>
        <dbReference type="EMBL" id="ROI00015.1"/>
    </source>
</evidence>
<evidence type="ECO:0000313" key="4">
    <source>
        <dbReference type="Proteomes" id="UP000269375"/>
    </source>
</evidence>
<reference evidence="3 5" key="2">
    <citation type="submission" date="2019-03" db="EMBL/GenBank/DDBJ databases">
        <title>Genomic Encyclopedia of Archaeal and Bacterial Type Strains, Phase II (KMG-II): from individual species to whole genera.</title>
        <authorList>
            <person name="Goeker M."/>
        </authorList>
    </citation>
    <scope>NUCLEOTIDE SEQUENCE [LARGE SCALE GENOMIC DNA]</scope>
    <source>
        <strain evidence="3 5">DSM 15235</strain>
    </source>
</reference>
<dbReference type="GO" id="GO:0000156">
    <property type="term" value="F:phosphorelay response regulator activity"/>
    <property type="evidence" value="ECO:0007669"/>
    <property type="project" value="InterPro"/>
</dbReference>
<dbReference type="SUPFAM" id="SSF52172">
    <property type="entry name" value="CheY-like"/>
    <property type="match status" value="1"/>
</dbReference>
<dbReference type="InterPro" id="IPR011006">
    <property type="entry name" value="CheY-like_superfamily"/>
</dbReference>
<dbReference type="CDD" id="cd00156">
    <property type="entry name" value="REC"/>
    <property type="match status" value="1"/>
</dbReference>
<accession>A0A3N0W4V7</accession>
<keyword evidence="5" id="KW-1185">Reference proteome</keyword>
<dbReference type="SMART" id="SM00448">
    <property type="entry name" value="REC"/>
    <property type="match status" value="1"/>
</dbReference>
<dbReference type="RefSeq" id="WP_123261718.1">
    <property type="nucleotide sequence ID" value="NZ_RJTX01000001.1"/>
</dbReference>
<feature type="domain" description="HTH LytTR-type" evidence="1">
    <location>
        <begin position="137"/>
        <end position="207"/>
    </location>
</feature>
<dbReference type="InterPro" id="IPR001789">
    <property type="entry name" value="Sig_transdc_resp-reg_receiver"/>
</dbReference>